<evidence type="ECO:0000313" key="2">
    <source>
        <dbReference type="EMBL" id="WUS56240.1"/>
    </source>
</evidence>
<feature type="region of interest" description="Disordered" evidence="1">
    <location>
        <begin position="118"/>
        <end position="213"/>
    </location>
</feature>
<reference evidence="2 3" key="1">
    <citation type="submission" date="2022-10" db="EMBL/GenBank/DDBJ databases">
        <title>The complete genomes of actinobacterial strains from the NBC collection.</title>
        <authorList>
            <person name="Joergensen T.S."/>
            <person name="Alvarez Arevalo M."/>
            <person name="Sterndorff E.B."/>
            <person name="Faurdal D."/>
            <person name="Vuksanovic O."/>
            <person name="Mourched A.-S."/>
            <person name="Charusanti P."/>
            <person name="Shaw S."/>
            <person name="Blin K."/>
            <person name="Weber T."/>
        </authorList>
    </citation>
    <scope>NUCLEOTIDE SEQUENCE [LARGE SCALE GENOMIC DNA]</scope>
    <source>
        <strain evidence="2 3">NBC_01247</strain>
    </source>
</reference>
<dbReference type="EMBL" id="CP108482">
    <property type="protein sequence ID" value="WUS56240.1"/>
    <property type="molecule type" value="Genomic_DNA"/>
</dbReference>
<feature type="compositionally biased region" description="Gly residues" evidence="1">
    <location>
        <begin position="131"/>
        <end position="142"/>
    </location>
</feature>
<proteinExistence type="predicted"/>
<name>A0ABZ1W5Y1_9ACTN</name>
<gene>
    <name evidence="2" type="ORF">OG469_12305</name>
</gene>
<protein>
    <submittedName>
        <fullName evidence="2">Uncharacterized protein</fullName>
    </submittedName>
</protein>
<keyword evidence="3" id="KW-1185">Reference proteome</keyword>
<accession>A0ABZ1W5Y1</accession>
<evidence type="ECO:0000313" key="3">
    <source>
        <dbReference type="Proteomes" id="UP001432014"/>
    </source>
</evidence>
<dbReference type="RefSeq" id="WP_329499136.1">
    <property type="nucleotide sequence ID" value="NZ_CP108460.1"/>
</dbReference>
<feature type="compositionally biased region" description="Gly residues" evidence="1">
    <location>
        <begin position="167"/>
        <end position="176"/>
    </location>
</feature>
<organism evidence="2 3">
    <name type="scientific">Kitasatospora herbaricolor</name>
    <dbReference type="NCBI Taxonomy" id="68217"/>
    <lineage>
        <taxon>Bacteria</taxon>
        <taxon>Bacillati</taxon>
        <taxon>Actinomycetota</taxon>
        <taxon>Actinomycetes</taxon>
        <taxon>Kitasatosporales</taxon>
        <taxon>Streptomycetaceae</taxon>
        <taxon>Kitasatospora</taxon>
    </lineage>
</organism>
<dbReference type="Proteomes" id="UP001432014">
    <property type="component" value="Chromosome"/>
</dbReference>
<sequence>MSAPDPHPLPFSLVGTYVYSYDVAAAHRQPTTVTSRPIPGMRPSYDAEHPHSTTPIYDELYSEYRRLFRALPGDRSGEEDLRFAGFAVRDPYPSRSEARSYPSQQQAFLTYAGQALGAPQFMPGQQNGEHGQQGGTSGGPAGGQAEDRTDGQSGQPAGLRAGSQAGSHGGQLGNGQGWVAAGYLGPVQAAGAGVGGRHRNRLSLPPGRSSGES</sequence>
<evidence type="ECO:0000256" key="1">
    <source>
        <dbReference type="SAM" id="MobiDB-lite"/>
    </source>
</evidence>